<dbReference type="OrthoDB" id="8754850at2"/>
<name>A0A840G918_RHOTE</name>
<sequence>MSRQINLIVIHCAATPNGDSLFRGSPGTPSQRTPVQAIDAMHQARGFRRSPKVRQAWNPDLVAIGYHFLIYTNGAVVTGRAPAEIGAHVAGFNAKSLGICLIGTDRFTALQWDALRVLVAGLQKTYPEAGVVGHRDLSPDTDGDGKVEPHEWLKICPGFSVADWLAGGMAPLSDHLWEPA</sequence>
<dbReference type="SUPFAM" id="SSF55846">
    <property type="entry name" value="N-acetylmuramoyl-L-alanine amidase-like"/>
    <property type="match status" value="1"/>
</dbReference>
<dbReference type="InterPro" id="IPR006619">
    <property type="entry name" value="PGRP_domain_met/bac"/>
</dbReference>
<dbReference type="InterPro" id="IPR018247">
    <property type="entry name" value="EF_Hand_1_Ca_BS"/>
</dbReference>
<organism evidence="2 3">
    <name type="scientific">Rhodocyclus tenuis</name>
    <name type="common">Rhodospirillum tenue</name>
    <dbReference type="NCBI Taxonomy" id="1066"/>
    <lineage>
        <taxon>Bacteria</taxon>
        <taxon>Pseudomonadati</taxon>
        <taxon>Pseudomonadota</taxon>
        <taxon>Betaproteobacteria</taxon>
        <taxon>Rhodocyclales</taxon>
        <taxon>Rhodocyclaceae</taxon>
        <taxon>Rhodocyclus</taxon>
    </lineage>
</organism>
<dbReference type="PROSITE" id="PS00018">
    <property type="entry name" value="EF_HAND_1"/>
    <property type="match status" value="1"/>
</dbReference>
<dbReference type="SMART" id="SM00701">
    <property type="entry name" value="PGRP"/>
    <property type="match status" value="1"/>
</dbReference>
<dbReference type="RefSeq" id="WP_153117392.1">
    <property type="nucleotide sequence ID" value="NZ_JACIGE010000010.1"/>
</dbReference>
<feature type="domain" description="Peptidoglycan recognition protein family" evidence="1">
    <location>
        <begin position="12"/>
        <end position="138"/>
    </location>
</feature>
<gene>
    <name evidence="2" type="ORF">GGD90_002757</name>
</gene>
<dbReference type="EMBL" id="JACIGE010000010">
    <property type="protein sequence ID" value="MBB4248365.1"/>
    <property type="molecule type" value="Genomic_DNA"/>
</dbReference>
<keyword evidence="3" id="KW-1185">Reference proteome</keyword>
<dbReference type="InterPro" id="IPR002502">
    <property type="entry name" value="Amidase_domain"/>
</dbReference>
<evidence type="ECO:0000313" key="3">
    <source>
        <dbReference type="Proteomes" id="UP000587070"/>
    </source>
</evidence>
<dbReference type="Pfam" id="PF01510">
    <property type="entry name" value="Amidase_2"/>
    <property type="match status" value="1"/>
</dbReference>
<accession>A0A840G918</accession>
<comment type="caution">
    <text evidence="2">The sequence shown here is derived from an EMBL/GenBank/DDBJ whole genome shotgun (WGS) entry which is preliminary data.</text>
</comment>
<dbReference type="Gene3D" id="3.40.80.10">
    <property type="entry name" value="Peptidoglycan recognition protein-like"/>
    <property type="match status" value="1"/>
</dbReference>
<dbReference type="CDD" id="cd06583">
    <property type="entry name" value="PGRP"/>
    <property type="match status" value="1"/>
</dbReference>
<reference evidence="2 3" key="1">
    <citation type="submission" date="2020-08" db="EMBL/GenBank/DDBJ databases">
        <title>Genome sequencing of Purple Non-Sulfur Bacteria from various extreme environments.</title>
        <authorList>
            <person name="Mayer M."/>
        </authorList>
    </citation>
    <scope>NUCLEOTIDE SEQUENCE [LARGE SCALE GENOMIC DNA]</scope>
    <source>
        <strain evidence="2 3">2761</strain>
    </source>
</reference>
<dbReference type="GO" id="GO:0008745">
    <property type="term" value="F:N-acetylmuramoyl-L-alanine amidase activity"/>
    <property type="evidence" value="ECO:0007669"/>
    <property type="project" value="InterPro"/>
</dbReference>
<evidence type="ECO:0000313" key="2">
    <source>
        <dbReference type="EMBL" id="MBB4248365.1"/>
    </source>
</evidence>
<protein>
    <submittedName>
        <fullName evidence="2">N-acetyl-anhydromuramyl-L-alanine amidase AmpD</fullName>
    </submittedName>
</protein>
<dbReference type="AlphaFoldDB" id="A0A840G918"/>
<proteinExistence type="predicted"/>
<dbReference type="Proteomes" id="UP000587070">
    <property type="component" value="Unassembled WGS sequence"/>
</dbReference>
<dbReference type="GO" id="GO:0009253">
    <property type="term" value="P:peptidoglycan catabolic process"/>
    <property type="evidence" value="ECO:0007669"/>
    <property type="project" value="InterPro"/>
</dbReference>
<dbReference type="InterPro" id="IPR036505">
    <property type="entry name" value="Amidase/PGRP_sf"/>
</dbReference>
<evidence type="ECO:0000259" key="1">
    <source>
        <dbReference type="SMART" id="SM00701"/>
    </source>
</evidence>
<dbReference type="GO" id="GO:0008270">
    <property type="term" value="F:zinc ion binding"/>
    <property type="evidence" value="ECO:0007669"/>
    <property type="project" value="InterPro"/>
</dbReference>